<keyword evidence="11" id="KW-0539">Nucleus</keyword>
<keyword evidence="8" id="KW-0967">Endosome</keyword>
<reference evidence="18 19" key="1">
    <citation type="journal article" date="2014" name="Nat. Genet.">
        <title>Whole-genome sequence of a flatfish provides insights into ZW sex chromosome evolution and adaptation to a benthic lifestyle.</title>
        <authorList>
            <person name="Chen S."/>
            <person name="Zhang G."/>
            <person name="Shao C."/>
            <person name="Huang Q."/>
            <person name="Liu G."/>
            <person name="Zhang P."/>
            <person name="Song W."/>
            <person name="An N."/>
            <person name="Chalopin D."/>
            <person name="Volff J.N."/>
            <person name="Hong Y."/>
            <person name="Li Q."/>
            <person name="Sha Z."/>
            <person name="Zhou H."/>
            <person name="Xie M."/>
            <person name="Yu Q."/>
            <person name="Liu Y."/>
            <person name="Xiang H."/>
            <person name="Wang N."/>
            <person name="Wu K."/>
            <person name="Yang C."/>
            <person name="Zhou Q."/>
            <person name="Liao X."/>
            <person name="Yang L."/>
            <person name="Hu Q."/>
            <person name="Zhang J."/>
            <person name="Meng L."/>
            <person name="Jin L."/>
            <person name="Tian Y."/>
            <person name="Lian J."/>
            <person name="Yang J."/>
            <person name="Miao G."/>
            <person name="Liu S."/>
            <person name="Liang Z."/>
            <person name="Yan F."/>
            <person name="Li Y."/>
            <person name="Sun B."/>
            <person name="Zhang H."/>
            <person name="Zhang J."/>
            <person name="Zhu Y."/>
            <person name="Du M."/>
            <person name="Zhao Y."/>
            <person name="Schartl M."/>
            <person name="Tang Q."/>
            <person name="Wang J."/>
        </authorList>
    </citation>
    <scope>NUCLEOTIDE SEQUENCE</scope>
</reference>
<feature type="compositionally biased region" description="Basic and acidic residues" evidence="16">
    <location>
        <begin position="65"/>
        <end position="83"/>
    </location>
</feature>
<dbReference type="STRING" id="244447.ENSCSEP00000018052"/>
<evidence type="ECO:0000256" key="1">
    <source>
        <dbReference type="ARBA" id="ARBA00004123"/>
    </source>
</evidence>
<evidence type="ECO:0000256" key="6">
    <source>
        <dbReference type="ARBA" id="ARBA00022490"/>
    </source>
</evidence>
<feature type="region of interest" description="Disordered" evidence="16">
    <location>
        <begin position="59"/>
        <end position="122"/>
    </location>
</feature>
<keyword evidence="7" id="KW-0597">Phosphoprotein</keyword>
<evidence type="ECO:0000256" key="2">
    <source>
        <dbReference type="ARBA" id="ARBA00004177"/>
    </source>
</evidence>
<keyword evidence="10" id="KW-0649">Protein kinase inhibitor</keyword>
<evidence type="ECO:0000256" key="5">
    <source>
        <dbReference type="ARBA" id="ARBA00014547"/>
    </source>
</evidence>
<comment type="similarity">
    <text evidence="4">Belongs to the CDI family.</text>
</comment>
<comment type="function">
    <text evidence="15">Important regulator of cell cycle progression. Inhibits the kinase activity of CDK2 bound to cyclin A, but has little inhibitory activity on CDK2 bound to SPDYA. Involved in G1 arrest. Potent inhibitor of cyclin E- and cyclin A-CDK2 complexes. Forms a complex with cyclin type D-CDK4 complexes and is involved in the assembly, stability, and modulation of CCND1-CDK4 complex activation. Acts either as an inhibitor or an activator of cyclin type D-CDK4 complexes depending on its phosphorylation state and/or stoichometry.</text>
</comment>
<feature type="domain" description="Cyclin-dependent kinase inhibitor" evidence="17">
    <location>
        <begin position="31"/>
        <end position="78"/>
    </location>
</feature>
<dbReference type="GeneTree" id="ENSGT00940000174997"/>
<proteinExistence type="inferred from homology"/>
<dbReference type="GO" id="GO:0045930">
    <property type="term" value="P:negative regulation of mitotic cell cycle"/>
    <property type="evidence" value="ECO:0007669"/>
    <property type="project" value="TreeGrafter"/>
</dbReference>
<dbReference type="InterPro" id="IPR044898">
    <property type="entry name" value="CDI_dom_sf"/>
</dbReference>
<evidence type="ECO:0000256" key="8">
    <source>
        <dbReference type="ARBA" id="ARBA00022753"/>
    </source>
</evidence>
<comment type="subcellular location">
    <subcellularLocation>
        <location evidence="3">Cytoplasm</location>
    </subcellularLocation>
    <subcellularLocation>
        <location evidence="2">Endosome</location>
    </subcellularLocation>
    <subcellularLocation>
        <location evidence="1">Nucleus</location>
    </subcellularLocation>
</comment>
<feature type="compositionally biased region" description="Polar residues" evidence="16">
    <location>
        <begin position="1"/>
        <end position="11"/>
    </location>
</feature>
<evidence type="ECO:0000256" key="13">
    <source>
        <dbReference type="ARBA" id="ARBA00031903"/>
    </source>
</evidence>
<organism evidence="18 19">
    <name type="scientific">Cynoglossus semilaevis</name>
    <name type="common">Tongue sole</name>
    <dbReference type="NCBI Taxonomy" id="244447"/>
    <lineage>
        <taxon>Eukaryota</taxon>
        <taxon>Metazoa</taxon>
        <taxon>Chordata</taxon>
        <taxon>Craniata</taxon>
        <taxon>Vertebrata</taxon>
        <taxon>Euteleostomi</taxon>
        <taxon>Actinopterygii</taxon>
        <taxon>Neopterygii</taxon>
        <taxon>Teleostei</taxon>
        <taxon>Neoteleostei</taxon>
        <taxon>Acanthomorphata</taxon>
        <taxon>Carangaria</taxon>
        <taxon>Pleuronectiformes</taxon>
        <taxon>Pleuronectoidei</taxon>
        <taxon>Cynoglossidae</taxon>
        <taxon>Cynoglossinae</taxon>
        <taxon>Cynoglossus</taxon>
    </lineage>
</organism>
<dbReference type="Pfam" id="PF02234">
    <property type="entry name" value="CDI"/>
    <property type="match status" value="1"/>
</dbReference>
<dbReference type="GO" id="GO:0051087">
    <property type="term" value="F:protein-folding chaperone binding"/>
    <property type="evidence" value="ECO:0007669"/>
    <property type="project" value="TreeGrafter"/>
</dbReference>
<evidence type="ECO:0000256" key="4">
    <source>
        <dbReference type="ARBA" id="ARBA00006726"/>
    </source>
</evidence>
<evidence type="ECO:0000256" key="10">
    <source>
        <dbReference type="ARBA" id="ARBA00023013"/>
    </source>
</evidence>
<reference evidence="18" key="2">
    <citation type="submission" date="2025-08" db="UniProtKB">
        <authorList>
            <consortium name="Ensembl"/>
        </authorList>
    </citation>
    <scope>IDENTIFICATION</scope>
</reference>
<reference evidence="18" key="3">
    <citation type="submission" date="2025-09" db="UniProtKB">
        <authorList>
            <consortium name="Ensembl"/>
        </authorList>
    </citation>
    <scope>IDENTIFICATION</scope>
</reference>
<evidence type="ECO:0000256" key="9">
    <source>
        <dbReference type="ARBA" id="ARBA00022843"/>
    </source>
</evidence>
<evidence type="ECO:0000256" key="14">
    <source>
        <dbReference type="ARBA" id="ARBA00031925"/>
    </source>
</evidence>
<evidence type="ECO:0000313" key="18">
    <source>
        <dbReference type="Ensembl" id="ENSCSEP00000018052.1"/>
    </source>
</evidence>
<name>A0A3P8VUN8_CYNSE</name>
<evidence type="ECO:0000256" key="15">
    <source>
        <dbReference type="ARBA" id="ARBA00045727"/>
    </source>
</evidence>
<dbReference type="OMA" id="EDAPEFY"/>
<dbReference type="InParanoid" id="A0A3P8VUN8"/>
<dbReference type="PANTHER" id="PTHR10265">
    <property type="entry name" value="CYCLIN-DEPENDENT KINASE INHIBITOR 1"/>
    <property type="match status" value="1"/>
</dbReference>
<keyword evidence="12" id="KW-0131">Cell cycle</keyword>
<keyword evidence="19" id="KW-1185">Reference proteome</keyword>
<feature type="region of interest" description="Disordered" evidence="16">
    <location>
        <begin position="1"/>
        <end position="39"/>
    </location>
</feature>
<evidence type="ECO:0000256" key="12">
    <source>
        <dbReference type="ARBA" id="ARBA00023306"/>
    </source>
</evidence>
<evidence type="ECO:0000259" key="17">
    <source>
        <dbReference type="Pfam" id="PF02234"/>
    </source>
</evidence>
<evidence type="ECO:0000256" key="7">
    <source>
        <dbReference type="ARBA" id="ARBA00022553"/>
    </source>
</evidence>
<evidence type="ECO:0000256" key="16">
    <source>
        <dbReference type="SAM" id="MobiDB-lite"/>
    </source>
</evidence>
<dbReference type="InterPro" id="IPR003175">
    <property type="entry name" value="CDI_dom"/>
</dbReference>
<evidence type="ECO:0000256" key="3">
    <source>
        <dbReference type="ARBA" id="ARBA00004496"/>
    </source>
</evidence>
<protein>
    <recommendedName>
        <fullName evidence="5">Cyclin-dependent kinase inhibitor 1B</fullName>
    </recommendedName>
    <alternativeName>
        <fullName evidence="14">Cyclin-dependent kinase inhibitor p27</fullName>
    </alternativeName>
    <alternativeName>
        <fullName evidence="13">p27Kip1</fullName>
    </alternativeName>
</protein>
<dbReference type="GO" id="GO:0000082">
    <property type="term" value="P:G1/S transition of mitotic cell cycle"/>
    <property type="evidence" value="ECO:0007669"/>
    <property type="project" value="TreeGrafter"/>
</dbReference>
<dbReference type="Gene3D" id="4.10.365.10">
    <property type="entry name" value="p27"/>
    <property type="match status" value="1"/>
</dbReference>
<accession>A0A3P8VUN8</accession>
<dbReference type="GO" id="GO:0005634">
    <property type="term" value="C:nucleus"/>
    <property type="evidence" value="ECO:0007669"/>
    <property type="project" value="UniProtKB-SubCell"/>
</dbReference>
<dbReference type="AlphaFoldDB" id="A0A3P8VUN8"/>
<sequence length="138" mass="16158">MSDVRLSNASPTLERVDARQQDNVRPPVRRSLFGKPDPAEIRRSLDDLVQEGVQTLRDNYNFDPVEDRPLSPRNFEWQEDRNPPEFYVRPPHQRPERDEDSPVESPREDAAERSLQPGTNRARKRLQAVLFIKHTPHN</sequence>
<dbReference type="GO" id="GO:0008285">
    <property type="term" value="P:negative regulation of cell population proliferation"/>
    <property type="evidence" value="ECO:0007669"/>
    <property type="project" value="TreeGrafter"/>
</dbReference>
<dbReference type="GO" id="GO:0004861">
    <property type="term" value="F:cyclin-dependent protein serine/threonine kinase inhibitor activity"/>
    <property type="evidence" value="ECO:0007669"/>
    <property type="project" value="InterPro"/>
</dbReference>
<keyword evidence="9" id="KW-0832">Ubl conjugation</keyword>
<evidence type="ECO:0000313" key="19">
    <source>
        <dbReference type="Proteomes" id="UP000265120"/>
    </source>
</evidence>
<dbReference type="PANTHER" id="PTHR10265:SF9">
    <property type="entry name" value="CYCLIN-DEPENDENT KINASE INHIBITOR 1B"/>
    <property type="match status" value="1"/>
</dbReference>
<evidence type="ECO:0000256" key="11">
    <source>
        <dbReference type="ARBA" id="ARBA00023242"/>
    </source>
</evidence>
<keyword evidence="6" id="KW-0963">Cytoplasm</keyword>
<dbReference type="Ensembl" id="ENSCSET00000018273.1">
    <property type="protein sequence ID" value="ENSCSEP00000018052.1"/>
    <property type="gene ID" value="ENSCSEG00000011583.1"/>
</dbReference>
<dbReference type="Proteomes" id="UP000265120">
    <property type="component" value="Chromosome 8"/>
</dbReference>
<dbReference type="GO" id="GO:0005768">
    <property type="term" value="C:endosome"/>
    <property type="evidence" value="ECO:0007669"/>
    <property type="project" value="UniProtKB-SubCell"/>
</dbReference>